<dbReference type="GO" id="GO:0004333">
    <property type="term" value="F:fumarate hydratase activity"/>
    <property type="evidence" value="ECO:0007669"/>
    <property type="project" value="UniProtKB-EC"/>
</dbReference>
<dbReference type="Gene3D" id="3.20.130.10">
    <property type="entry name" value="Fe-S hydro-lyase, tartrate dehydratase beta-type, catalytic domain"/>
    <property type="match status" value="1"/>
</dbReference>
<gene>
    <name evidence="4" type="primary">fumB_2</name>
    <name evidence="4" type="ORF">MGLY_25820</name>
</gene>
<name>A0A6I5ZUZ6_9FIRM</name>
<dbReference type="NCBIfam" id="NF005310">
    <property type="entry name" value="PRK06842.1"/>
    <property type="match status" value="1"/>
</dbReference>
<dbReference type="Pfam" id="PF05683">
    <property type="entry name" value="Fumerase_C"/>
    <property type="match status" value="1"/>
</dbReference>
<comment type="similarity">
    <text evidence="1">Belongs to the class-I fumarase family.</text>
</comment>
<dbReference type="InterPro" id="IPR004647">
    <property type="entry name" value="Fe-S_hydro-lyase_TtdB-typ_cat"/>
</dbReference>
<dbReference type="AlphaFoldDB" id="A0A6I5ZUZ6"/>
<reference evidence="4 5" key="1">
    <citation type="submission" date="2019-11" db="EMBL/GenBank/DDBJ databases">
        <title>Genome sequence of Moorella glycerini DSM11254.</title>
        <authorList>
            <person name="Poehlein A."/>
            <person name="Boeer T."/>
            <person name="Daniel R."/>
        </authorList>
    </citation>
    <scope>NUCLEOTIDE SEQUENCE [LARGE SCALE GENOMIC DNA]</scope>
    <source>
        <strain evidence="4 5">DSM 11254</strain>
    </source>
</reference>
<dbReference type="PANTHER" id="PTHR43351:SF2">
    <property type="entry name" value="L(+)-TARTRATE DEHYDRATASE SUBUNIT BETA-RELATED"/>
    <property type="match status" value="1"/>
</dbReference>
<feature type="domain" description="Fe-S hydro-lyase tartrate dehydratase beta-type catalytic" evidence="3">
    <location>
        <begin position="8"/>
        <end position="177"/>
    </location>
</feature>
<dbReference type="EMBL" id="CP046244">
    <property type="protein sequence ID" value="QGP93181.1"/>
    <property type="molecule type" value="Genomic_DNA"/>
</dbReference>
<dbReference type="RefSeq" id="WP_156274438.1">
    <property type="nucleotide sequence ID" value="NZ_CP046244.1"/>
</dbReference>
<keyword evidence="5" id="KW-1185">Reference proteome</keyword>
<dbReference type="Proteomes" id="UP000425916">
    <property type="component" value="Chromosome"/>
</dbReference>
<evidence type="ECO:0000256" key="1">
    <source>
        <dbReference type="ARBA" id="ARBA00008876"/>
    </source>
</evidence>
<dbReference type="NCBIfam" id="TIGR00723">
    <property type="entry name" value="ttdB_fumA_fumB"/>
    <property type="match status" value="1"/>
</dbReference>
<dbReference type="InterPro" id="IPR036660">
    <property type="entry name" value="Fe-S_hydroAse_TtdB_cat_sf"/>
</dbReference>
<proteinExistence type="inferred from homology"/>
<evidence type="ECO:0000259" key="3">
    <source>
        <dbReference type="Pfam" id="PF05683"/>
    </source>
</evidence>
<dbReference type="SUPFAM" id="SSF117457">
    <property type="entry name" value="FumA C-terminal domain-like"/>
    <property type="match status" value="1"/>
</dbReference>
<sequence>MATKYIRTPLTDAEVSDLRAGDQVFLSGVIYAARDTAHKRLIALLDQGAALPVDLKGQVIYYVGPAPAKPGQAIGSAGPTTSGRMDPYTPRLIGEAGLKGMIGKGSRSPEVKKAIVDHKAVYLAAVGGAGALIARSIKRAEVVAYPELGPEAILALEVDNFPATVINDCYGADLYEEAIARYACK</sequence>
<keyword evidence="2 4" id="KW-0456">Lyase</keyword>
<evidence type="ECO:0000313" key="4">
    <source>
        <dbReference type="EMBL" id="QGP93181.1"/>
    </source>
</evidence>
<evidence type="ECO:0000313" key="5">
    <source>
        <dbReference type="Proteomes" id="UP000425916"/>
    </source>
</evidence>
<accession>A0A6I5ZUZ6</accession>
<dbReference type="PANTHER" id="PTHR43351">
    <property type="entry name" value="L(+)-TARTRATE DEHYDRATASE SUBUNIT BETA"/>
    <property type="match status" value="1"/>
</dbReference>
<protein>
    <submittedName>
        <fullName evidence="4">Fumarate hydratase class I, anaerobic</fullName>
        <ecNumber evidence="4">4.2.1.2</ecNumber>
    </submittedName>
</protein>
<dbReference type="OrthoDB" id="9798978at2"/>
<organism evidence="4 5">
    <name type="scientific">Neomoorella glycerini</name>
    <dbReference type="NCBI Taxonomy" id="55779"/>
    <lineage>
        <taxon>Bacteria</taxon>
        <taxon>Bacillati</taxon>
        <taxon>Bacillota</taxon>
        <taxon>Clostridia</taxon>
        <taxon>Neomoorellales</taxon>
        <taxon>Neomoorellaceae</taxon>
        <taxon>Neomoorella</taxon>
    </lineage>
</organism>
<dbReference type="EC" id="4.2.1.2" evidence="4"/>
<evidence type="ECO:0000256" key="2">
    <source>
        <dbReference type="ARBA" id="ARBA00023239"/>
    </source>
</evidence>